<accession>A0A6M0RGI6</accession>
<dbReference type="InterPro" id="IPR036249">
    <property type="entry name" value="Thioredoxin-like_sf"/>
</dbReference>
<dbReference type="Proteomes" id="UP000481033">
    <property type="component" value="Unassembled WGS sequence"/>
</dbReference>
<dbReference type="InterPro" id="IPR050736">
    <property type="entry name" value="Sensor_HK_Regulatory"/>
</dbReference>
<keyword evidence="2 9" id="KW-0597">Phosphoprotein</keyword>
<evidence type="ECO:0000256" key="6">
    <source>
        <dbReference type="ARBA" id="ARBA00022840"/>
    </source>
</evidence>
<dbReference type="Gene3D" id="3.40.30.10">
    <property type="entry name" value="Glutaredoxin"/>
    <property type="match status" value="1"/>
</dbReference>
<keyword evidence="6 9" id="KW-0067">ATP-binding</keyword>
<dbReference type="SMART" id="SM00388">
    <property type="entry name" value="HisKA"/>
    <property type="match status" value="1"/>
</dbReference>
<keyword evidence="8 9" id="KW-0090">Biological rhythms</keyword>
<sequence>MPSLEVPLKLLLFIDKRPSSAEQIRQIRQHIEGLESQIEPVLEVIDVSEQPYLAEHFKLVVTPTLIKISEGGRQTLTGSDIISQIDYWWSRWQAEVENGGDTSERHLVNNPSIAQSTEIIHLSDEIFRLKQLNAEANAKLVFKDRIIAMLAHDLRNPLTAASIAIETLEMGYDPNHERRARFRPELTVQLLRNAKTQIRSIDRMITDILQAAHGPSVDLHIFPRELNLQELCQEVVDSMITKVKNKQQTIGLDIPQDLPQVHADINQVRRVIVNLLDNAIKYTPNGGDVMITALHRTTQKVQVSIQDTGPGIPADKQARIFEESFRLQRDQSQDGYGLGLALCLRIVRAHYGQIWVDSAPQAGSTFHFTLPVFKQSNSRQPLSEL</sequence>
<reference evidence="11 12" key="1">
    <citation type="journal article" date="2020" name="Microb. Ecol.">
        <title>Ecogenomics of the Marine Benthic Filamentous Cyanobacterium Adonisia.</title>
        <authorList>
            <person name="Walter J.M."/>
            <person name="Coutinho F.H."/>
            <person name="Leomil L."/>
            <person name="Hargreaves P.I."/>
            <person name="Campeao M.E."/>
            <person name="Vieira V.V."/>
            <person name="Silva B.S."/>
            <person name="Fistarol G.O."/>
            <person name="Salomon P.S."/>
            <person name="Sawabe T."/>
            <person name="Mino S."/>
            <person name="Hosokawa M."/>
            <person name="Miyashita H."/>
            <person name="Maruyama F."/>
            <person name="van Verk M.C."/>
            <person name="Dutilh B.E."/>
            <person name="Thompson C.C."/>
            <person name="Thompson F.L."/>
        </authorList>
    </citation>
    <scope>NUCLEOTIDE SEQUENCE [LARGE SCALE GENOMIC DNA]</scope>
    <source>
        <strain evidence="11 12">CCMR0081</strain>
    </source>
</reference>
<evidence type="ECO:0000256" key="1">
    <source>
        <dbReference type="ARBA" id="ARBA00000085"/>
    </source>
</evidence>
<dbReference type="RefSeq" id="WP_163696674.1">
    <property type="nucleotide sequence ID" value="NZ_QXHD01000004.1"/>
</dbReference>
<feature type="domain" description="Histidine kinase" evidence="10">
    <location>
        <begin position="149"/>
        <end position="374"/>
    </location>
</feature>
<name>A0A6M0RGI6_9CYAN</name>
<dbReference type="GO" id="GO:0000155">
    <property type="term" value="F:phosphorelay sensor kinase activity"/>
    <property type="evidence" value="ECO:0007669"/>
    <property type="project" value="InterPro"/>
</dbReference>
<evidence type="ECO:0000259" key="10">
    <source>
        <dbReference type="PROSITE" id="PS50109"/>
    </source>
</evidence>
<gene>
    <name evidence="9" type="primary">sasA</name>
    <name evidence="11" type="ORF">DXZ20_04395</name>
</gene>
<dbReference type="PROSITE" id="PS50109">
    <property type="entry name" value="HIS_KIN"/>
    <property type="match status" value="1"/>
</dbReference>
<dbReference type="SUPFAM" id="SSF52833">
    <property type="entry name" value="Thioredoxin-like"/>
    <property type="match status" value="1"/>
</dbReference>
<dbReference type="EMBL" id="QXHD01000004">
    <property type="protein sequence ID" value="NEZ54943.1"/>
    <property type="molecule type" value="Genomic_DNA"/>
</dbReference>
<dbReference type="Pfam" id="PF07689">
    <property type="entry name" value="KaiB"/>
    <property type="match status" value="1"/>
</dbReference>
<dbReference type="NCBIfam" id="NF006800">
    <property type="entry name" value="PRK09303.1"/>
    <property type="match status" value="1"/>
</dbReference>
<evidence type="ECO:0000313" key="11">
    <source>
        <dbReference type="EMBL" id="NEZ54943.1"/>
    </source>
</evidence>
<dbReference type="SUPFAM" id="SSF47384">
    <property type="entry name" value="Homodimeric domain of signal transducing histidine kinase"/>
    <property type="match status" value="1"/>
</dbReference>
<dbReference type="InterPro" id="IPR003661">
    <property type="entry name" value="HisK_dim/P_dom"/>
</dbReference>
<dbReference type="InterPro" id="IPR036890">
    <property type="entry name" value="HATPase_C_sf"/>
</dbReference>
<dbReference type="AlphaFoldDB" id="A0A6M0RGI6"/>
<evidence type="ECO:0000256" key="4">
    <source>
        <dbReference type="ARBA" id="ARBA00022741"/>
    </source>
</evidence>
<dbReference type="SUPFAM" id="SSF55874">
    <property type="entry name" value="ATPase domain of HSP90 chaperone/DNA topoisomerase II/histidine kinase"/>
    <property type="match status" value="1"/>
</dbReference>
<evidence type="ECO:0000256" key="5">
    <source>
        <dbReference type="ARBA" id="ARBA00022777"/>
    </source>
</evidence>
<proteinExistence type="inferred from homology"/>
<dbReference type="GO" id="GO:0007623">
    <property type="term" value="P:circadian rhythm"/>
    <property type="evidence" value="ECO:0007669"/>
    <property type="project" value="UniProtKB-UniRule"/>
</dbReference>
<comment type="function">
    <text evidence="9">Member of the two-component regulatory system SasA/RpaA involved in genome-wide circadian gene expression. One of several clock output pathways. Participates in the Kai clock protein complex, the main circadian regulator in cyanobacteria, via its interaction with KaiC. KaiC enhances the autophosphorylation activity of SasA, which then transfers its phosphate group to RpaA to activate it. In addition to its output function, recruits fold-shifted KaiB (KaiB(fs)) to KaiC to cooperatively form the KaiB(6):KaiC(6) complex (independent of SasA kinase activity). Required for robustness of the circadian rhythm of gene expression and is involved in clock output, also required for adaptation to light/dark cycles.</text>
</comment>
<evidence type="ECO:0000313" key="12">
    <source>
        <dbReference type="Proteomes" id="UP000481033"/>
    </source>
</evidence>
<keyword evidence="4 9" id="KW-0547">Nucleotide-binding</keyword>
<dbReference type="PRINTS" id="PR00344">
    <property type="entry name" value="BCTRLSENSOR"/>
</dbReference>
<evidence type="ECO:0000256" key="2">
    <source>
        <dbReference type="ARBA" id="ARBA00022553"/>
    </source>
</evidence>
<dbReference type="HAMAP" id="MF_01837">
    <property type="entry name" value="Kinase_SasA"/>
    <property type="match status" value="1"/>
</dbReference>
<dbReference type="Pfam" id="PF00512">
    <property type="entry name" value="HisKA"/>
    <property type="match status" value="1"/>
</dbReference>
<evidence type="ECO:0000256" key="8">
    <source>
        <dbReference type="ARBA" id="ARBA00023108"/>
    </source>
</evidence>
<dbReference type="Pfam" id="PF02518">
    <property type="entry name" value="HATPase_c"/>
    <property type="match status" value="1"/>
</dbReference>
<keyword evidence="12" id="KW-1185">Reference proteome</keyword>
<feature type="modified residue" description="Phosphohistidine; by autocatalysis" evidence="9">
    <location>
        <position position="152"/>
    </location>
</feature>
<evidence type="ECO:0000256" key="7">
    <source>
        <dbReference type="ARBA" id="ARBA00023012"/>
    </source>
</evidence>
<keyword evidence="5 9" id="KW-0418">Kinase</keyword>
<dbReference type="SMART" id="SM01248">
    <property type="entry name" value="KaiB"/>
    <property type="match status" value="1"/>
</dbReference>
<dbReference type="Gene3D" id="1.10.287.130">
    <property type="match status" value="1"/>
</dbReference>
<dbReference type="PANTHER" id="PTHR43711:SF26">
    <property type="entry name" value="SENSOR HISTIDINE KINASE RCSC"/>
    <property type="match status" value="1"/>
</dbReference>
<dbReference type="SMART" id="SM00387">
    <property type="entry name" value="HATPase_c"/>
    <property type="match status" value="1"/>
</dbReference>
<organism evidence="11 12">
    <name type="scientific">Adonisia turfae CCMR0081</name>
    <dbReference type="NCBI Taxonomy" id="2292702"/>
    <lineage>
        <taxon>Bacteria</taxon>
        <taxon>Bacillati</taxon>
        <taxon>Cyanobacteriota</taxon>
        <taxon>Adonisia</taxon>
        <taxon>Adonisia turfae</taxon>
    </lineage>
</organism>
<dbReference type="InterPro" id="IPR023527">
    <property type="entry name" value="Kinase_SasA"/>
</dbReference>
<dbReference type="CDD" id="cd00082">
    <property type="entry name" value="HisKA"/>
    <property type="match status" value="1"/>
</dbReference>
<dbReference type="CDD" id="cd02978">
    <property type="entry name" value="KaiB_like"/>
    <property type="match status" value="1"/>
</dbReference>
<dbReference type="EC" id="2.7.13.3" evidence="9"/>
<comment type="caution">
    <text evidence="11">The sequence shown here is derived from an EMBL/GenBank/DDBJ whole genome shotgun (WGS) entry which is preliminary data.</text>
</comment>
<dbReference type="InterPro" id="IPR036097">
    <property type="entry name" value="HisK_dim/P_sf"/>
</dbReference>
<dbReference type="GO" id="GO:0005524">
    <property type="term" value="F:ATP binding"/>
    <property type="evidence" value="ECO:0007669"/>
    <property type="project" value="UniProtKB-KW"/>
</dbReference>
<keyword evidence="7 9" id="KW-0902">Two-component regulatory system</keyword>
<dbReference type="PANTHER" id="PTHR43711">
    <property type="entry name" value="TWO-COMPONENT HISTIDINE KINASE"/>
    <property type="match status" value="1"/>
</dbReference>
<dbReference type="Gene3D" id="3.30.565.10">
    <property type="entry name" value="Histidine kinase-like ATPase, C-terminal domain"/>
    <property type="match status" value="1"/>
</dbReference>
<dbReference type="InterPro" id="IPR004358">
    <property type="entry name" value="Sig_transdc_His_kin-like_C"/>
</dbReference>
<dbReference type="FunFam" id="3.30.565.10:FF:000006">
    <property type="entry name" value="Sensor histidine kinase WalK"/>
    <property type="match status" value="1"/>
</dbReference>
<dbReference type="InterPro" id="IPR011649">
    <property type="entry name" value="KaiB_domain"/>
</dbReference>
<comment type="domain">
    <text evidence="9">The N-terminus interacts with KaiC, while the C-terminal histidine kinase domain autophosphorylates and is probably responsible for self-oligomerization. The N-terminal domain stimulates the C-terminus to autophosphorylate.</text>
</comment>
<evidence type="ECO:0000256" key="3">
    <source>
        <dbReference type="ARBA" id="ARBA00022679"/>
    </source>
</evidence>
<evidence type="ECO:0000256" key="9">
    <source>
        <dbReference type="HAMAP-Rule" id="MF_01837"/>
    </source>
</evidence>
<dbReference type="CDD" id="cd00075">
    <property type="entry name" value="HATPase"/>
    <property type="match status" value="1"/>
</dbReference>
<keyword evidence="3 9" id="KW-0808">Transferase</keyword>
<comment type="subunit">
    <text evidence="9">Homooligomerizes. Interacts with KaiC. Participates in the KaiABC clock complex, whose core is composed of a KaiC homohexamer, 6 KaiB and up to 6 KaiA dimers. SasA and KaiB(fs) compete to bind to KaiC.</text>
</comment>
<comment type="catalytic activity">
    <reaction evidence="1 9">
        <text>ATP + protein L-histidine = ADP + protein N-phospho-L-histidine.</text>
        <dbReference type="EC" id="2.7.13.3"/>
    </reaction>
</comment>
<dbReference type="InterPro" id="IPR003594">
    <property type="entry name" value="HATPase_dom"/>
</dbReference>
<dbReference type="InterPro" id="IPR005467">
    <property type="entry name" value="His_kinase_dom"/>
</dbReference>
<protein>
    <recommendedName>
        <fullName evidence="9">Adaptive-response sensory-kinase SasA</fullName>
        <ecNumber evidence="9">2.7.13.3</ecNumber>
    </recommendedName>
    <alternativeName>
        <fullName evidence="9">Sensor histidine kinase SasA</fullName>
    </alternativeName>
</protein>